<keyword evidence="4 6" id="KW-0133">Cell shape</keyword>
<feature type="binding site" evidence="6">
    <location>
        <begin position="300"/>
        <end position="303"/>
    </location>
    <ligand>
        <name>ATP</name>
        <dbReference type="ChEBI" id="CHEBI:30616"/>
    </ligand>
</feature>
<keyword evidence="2 6" id="KW-0547">Nucleotide-binding</keyword>
<keyword evidence="7" id="KW-0131">Cell cycle</keyword>
<keyword evidence="7" id="KW-0132">Cell division</keyword>
<dbReference type="GO" id="GO:0051301">
    <property type="term" value="P:cell division"/>
    <property type="evidence" value="ECO:0007669"/>
    <property type="project" value="UniProtKB-KW"/>
</dbReference>
<dbReference type="InterPro" id="IPR004753">
    <property type="entry name" value="MreB"/>
</dbReference>
<dbReference type="PRINTS" id="PR01652">
    <property type="entry name" value="SHAPEPROTEIN"/>
</dbReference>
<dbReference type="HAMAP" id="MF_02207">
    <property type="entry name" value="MreB"/>
    <property type="match status" value="1"/>
</dbReference>
<dbReference type="InterPro" id="IPR056546">
    <property type="entry name" value="MreB_MamK-like"/>
</dbReference>
<dbReference type="HOGENOM" id="CLU_052037_0_0_9"/>
<dbReference type="GO" id="GO:0008360">
    <property type="term" value="P:regulation of cell shape"/>
    <property type="evidence" value="ECO:0007669"/>
    <property type="project" value="UniProtKB-UniRule"/>
</dbReference>
<dbReference type="PANTHER" id="PTHR42749">
    <property type="entry name" value="CELL SHAPE-DETERMINING PROTEIN MREB"/>
    <property type="match status" value="1"/>
</dbReference>
<reference evidence="7" key="1">
    <citation type="submission" date="2009-09" db="EMBL/GenBank/DDBJ databases">
        <authorList>
            <person name="Weinstock G."/>
            <person name="Sodergren E."/>
            <person name="Clifton S."/>
            <person name="Fulton L."/>
            <person name="Fulton B."/>
            <person name="Courtney L."/>
            <person name="Fronick C."/>
            <person name="Harrison M."/>
            <person name="Strong C."/>
            <person name="Farmer C."/>
            <person name="Delahaunty K."/>
            <person name="Markovic C."/>
            <person name="Hall O."/>
            <person name="Minx P."/>
            <person name="Tomlinson C."/>
            <person name="Mitreva M."/>
            <person name="Nelson J."/>
            <person name="Hou S."/>
            <person name="Wollam A."/>
            <person name="Pepin K.H."/>
            <person name="Johnson M."/>
            <person name="Bhonagiri V."/>
            <person name="Nash W.E."/>
            <person name="Warren W."/>
            <person name="Chinwalla A."/>
            <person name="Mardis E.R."/>
            <person name="Wilson R.K."/>
        </authorList>
    </citation>
    <scope>NUCLEOTIDE SEQUENCE [LARGE SCALE GENOMIC DNA]</scope>
    <source>
        <strain evidence="7">DSM 20544</strain>
    </source>
</reference>
<evidence type="ECO:0000256" key="6">
    <source>
        <dbReference type="HAMAP-Rule" id="MF_02207"/>
    </source>
</evidence>
<dbReference type="InterPro" id="IPR043129">
    <property type="entry name" value="ATPase_NBD"/>
</dbReference>
<dbReference type="Proteomes" id="UP000003671">
    <property type="component" value="Unassembled WGS sequence"/>
</dbReference>
<gene>
    <name evidence="6" type="primary">mreB</name>
    <name evidence="7" type="ORF">MITSMUL_05602</name>
</gene>
<sequence>MISFFYRLEGDFNKMFGMSMDIGIDLGTANVLVYVKGKGIVLREPSVVAVDKDTNRVLAIGEEARRMIGRTPGNIVAIRPLREGVIADYDITESMLRHFIEKVVGRSFVFRPRIMICIPSGCTMVEQRAVQEAAEQAGARHTQLIEEPLAAALGAGLDIVEPCGSMIVDIGGGTTDIAVISLGGIVNSESLRIAGDKFDSDIIAYVKRAFNLMIGERTAEDIKFKVGAAYPEARDETLDIRGRDLLTGLPKTVQITTKQVAEAIGASVSRIVECVKKVLEETPPELSADIMDRGIILTGGGALLFGLDELIRRETDIPTALADDPLSCVALGCGKALDTFSKFDGKAMNLKIGK</sequence>
<comment type="subunit">
    <text evidence="6">Forms polymers.</text>
</comment>
<comment type="similarity">
    <text evidence="5 6">Belongs to the FtsA/MreB family.</text>
</comment>
<protein>
    <recommendedName>
        <fullName evidence="6">Cell shape-determining protein MreB</fullName>
    </recommendedName>
</protein>
<dbReference type="PANTHER" id="PTHR42749:SF4">
    <property type="entry name" value="CELL SHAPE-DETERMINING PROTEIN MBL"/>
    <property type="match status" value="1"/>
</dbReference>
<feature type="binding site" evidence="6">
    <location>
        <begin position="172"/>
        <end position="174"/>
    </location>
    <ligand>
        <name>ATP</name>
        <dbReference type="ChEBI" id="CHEBI:30616"/>
    </ligand>
</feature>
<dbReference type="NCBIfam" id="NF010539">
    <property type="entry name" value="PRK13927.1"/>
    <property type="match status" value="1"/>
</dbReference>
<dbReference type="EMBL" id="ABWK02000027">
    <property type="protein sequence ID" value="EEX67732.1"/>
    <property type="molecule type" value="Genomic_DNA"/>
</dbReference>
<evidence type="ECO:0000256" key="1">
    <source>
        <dbReference type="ARBA" id="ARBA00022490"/>
    </source>
</evidence>
<evidence type="ECO:0000256" key="3">
    <source>
        <dbReference type="ARBA" id="ARBA00022840"/>
    </source>
</evidence>
<comment type="caution">
    <text evidence="7">The sequence shown here is derived from an EMBL/GenBank/DDBJ whole genome shotgun (WGS) entry which is preliminary data.</text>
</comment>
<keyword evidence="3 6" id="KW-0067">ATP-binding</keyword>
<dbReference type="CDD" id="cd10225">
    <property type="entry name" value="ASKHA_NBD_MreB-like"/>
    <property type="match status" value="1"/>
</dbReference>
<dbReference type="GO" id="GO:0000902">
    <property type="term" value="P:cell morphogenesis"/>
    <property type="evidence" value="ECO:0007669"/>
    <property type="project" value="InterPro"/>
</dbReference>
<name>C9KQW3_9FIRM</name>
<evidence type="ECO:0000256" key="2">
    <source>
        <dbReference type="ARBA" id="ARBA00022741"/>
    </source>
</evidence>
<feature type="binding site" evidence="6">
    <location>
        <begin position="220"/>
        <end position="223"/>
    </location>
    <ligand>
        <name>ATP</name>
        <dbReference type="ChEBI" id="CHEBI:30616"/>
    </ligand>
</feature>
<dbReference type="GO" id="GO:0005524">
    <property type="term" value="F:ATP binding"/>
    <property type="evidence" value="ECO:0007669"/>
    <property type="project" value="UniProtKB-KW"/>
</dbReference>
<dbReference type="Pfam" id="PF06723">
    <property type="entry name" value="MreB_Mbl"/>
    <property type="match status" value="1"/>
</dbReference>
<dbReference type="STRING" id="500635.MITSMUL_05602"/>
<dbReference type="SUPFAM" id="SSF53067">
    <property type="entry name" value="Actin-like ATPase domain"/>
    <property type="match status" value="2"/>
</dbReference>
<evidence type="ECO:0000256" key="5">
    <source>
        <dbReference type="ARBA" id="ARBA00023458"/>
    </source>
</evidence>
<dbReference type="eggNOG" id="COG1077">
    <property type="taxonomic scope" value="Bacteria"/>
</dbReference>
<accession>C9KQW3</accession>
<dbReference type="NCBIfam" id="TIGR00904">
    <property type="entry name" value="mreB"/>
    <property type="match status" value="1"/>
</dbReference>
<comment type="subcellular location">
    <subcellularLocation>
        <location evidence="6">Cytoplasm</location>
    </subcellularLocation>
    <text evidence="6">Membrane-associated.</text>
</comment>
<evidence type="ECO:0000256" key="4">
    <source>
        <dbReference type="ARBA" id="ARBA00022960"/>
    </source>
</evidence>
<comment type="function">
    <text evidence="6">Forms membrane-associated dynamic filaments that are essential for cell shape determination. Acts by regulating cell wall synthesis and cell elongation, and thus cell shape. A feedback loop between cell geometry and MreB localization may maintain elongated cell shape by targeting cell wall growth to regions of negative cell wall curvature.</text>
</comment>
<keyword evidence="8" id="KW-1185">Reference proteome</keyword>
<dbReference type="Gene3D" id="3.30.420.40">
    <property type="match status" value="2"/>
</dbReference>
<proteinExistence type="inferred from homology"/>
<dbReference type="PATRIC" id="fig|500635.8.peg.2190"/>
<evidence type="ECO:0000313" key="7">
    <source>
        <dbReference type="EMBL" id="EEX67732.1"/>
    </source>
</evidence>
<feature type="binding site" evidence="6">
    <location>
        <begin position="28"/>
        <end position="30"/>
    </location>
    <ligand>
        <name>ATP</name>
        <dbReference type="ChEBI" id="CHEBI:30616"/>
    </ligand>
</feature>
<organism evidence="7 8">
    <name type="scientific">Mitsuokella multacida DSM 20544</name>
    <dbReference type="NCBI Taxonomy" id="500635"/>
    <lineage>
        <taxon>Bacteria</taxon>
        <taxon>Bacillati</taxon>
        <taxon>Bacillota</taxon>
        <taxon>Negativicutes</taxon>
        <taxon>Selenomonadales</taxon>
        <taxon>Selenomonadaceae</taxon>
        <taxon>Mitsuokella</taxon>
    </lineage>
</organism>
<evidence type="ECO:0000313" key="8">
    <source>
        <dbReference type="Proteomes" id="UP000003671"/>
    </source>
</evidence>
<dbReference type="AlphaFoldDB" id="C9KQW3"/>
<keyword evidence="1 6" id="KW-0963">Cytoplasm</keyword>
<dbReference type="GO" id="GO:0005737">
    <property type="term" value="C:cytoplasm"/>
    <property type="evidence" value="ECO:0007669"/>
    <property type="project" value="UniProtKB-SubCell"/>
</dbReference>